<name>A0A1J7IBD8_9PEZI</name>
<dbReference type="EMBL" id="KV875103">
    <property type="protein sequence ID" value="OIW24627.1"/>
    <property type="molecule type" value="Genomic_DNA"/>
</dbReference>
<evidence type="ECO:0000256" key="1">
    <source>
        <dbReference type="SAM" id="MobiDB-lite"/>
    </source>
</evidence>
<proteinExistence type="predicted"/>
<feature type="region of interest" description="Disordered" evidence="1">
    <location>
        <begin position="63"/>
        <end position="84"/>
    </location>
</feature>
<dbReference type="InParanoid" id="A0A1J7IBD8"/>
<accession>A0A1J7IBD8</accession>
<reference evidence="2 3" key="1">
    <citation type="submission" date="2016-10" db="EMBL/GenBank/DDBJ databases">
        <title>Draft genome sequence of Coniochaeta ligniaria NRRL30616, a lignocellulolytic fungus for bioabatement of inhibitors in plant biomass hydrolysates.</title>
        <authorList>
            <consortium name="DOE Joint Genome Institute"/>
            <person name="Jimenez D.J."/>
            <person name="Hector R.E."/>
            <person name="Riley R."/>
            <person name="Sun H."/>
            <person name="Grigoriev I.V."/>
            <person name="Van Elsas J.D."/>
            <person name="Nichols N.N."/>
        </authorList>
    </citation>
    <scope>NUCLEOTIDE SEQUENCE [LARGE SCALE GENOMIC DNA]</scope>
    <source>
        <strain evidence="2 3">NRRL 30616</strain>
    </source>
</reference>
<dbReference type="AlphaFoldDB" id="A0A1J7IBD8"/>
<gene>
    <name evidence="2" type="ORF">CONLIGDRAFT_101109</name>
</gene>
<protein>
    <submittedName>
        <fullName evidence="2">Uncharacterized protein</fullName>
    </submittedName>
</protein>
<sequence length="182" mass="20741">MLLQGMPDMSSRRRLVGPALSVGKAIGSNERQRRLCPQPSRPITSQRIYHRYHLPTLHFPRISKSHVEPKSRARSPGADLTVPQYASPCSVHQIPGKYNMQLHSRSLEHWGPTISPQIPIKVCGLSAECHESGDMPSLGTSRRRRECITHCQELDSSVAVYMHQWWHRLSWATQRRSLHVNA</sequence>
<organism evidence="2 3">
    <name type="scientific">Coniochaeta ligniaria NRRL 30616</name>
    <dbReference type="NCBI Taxonomy" id="1408157"/>
    <lineage>
        <taxon>Eukaryota</taxon>
        <taxon>Fungi</taxon>
        <taxon>Dikarya</taxon>
        <taxon>Ascomycota</taxon>
        <taxon>Pezizomycotina</taxon>
        <taxon>Sordariomycetes</taxon>
        <taxon>Sordariomycetidae</taxon>
        <taxon>Coniochaetales</taxon>
        <taxon>Coniochaetaceae</taxon>
        <taxon>Coniochaeta</taxon>
    </lineage>
</organism>
<evidence type="ECO:0000313" key="2">
    <source>
        <dbReference type="EMBL" id="OIW24627.1"/>
    </source>
</evidence>
<dbReference type="Proteomes" id="UP000182658">
    <property type="component" value="Unassembled WGS sequence"/>
</dbReference>
<evidence type="ECO:0000313" key="3">
    <source>
        <dbReference type="Proteomes" id="UP000182658"/>
    </source>
</evidence>
<keyword evidence="3" id="KW-1185">Reference proteome</keyword>